<dbReference type="Proteomes" id="UP000010467">
    <property type="component" value="Chromosome"/>
</dbReference>
<dbReference type="PROSITE" id="PS51257">
    <property type="entry name" value="PROKAR_LIPOPROTEIN"/>
    <property type="match status" value="1"/>
</dbReference>
<keyword evidence="1" id="KW-0175">Coiled coil</keyword>
<evidence type="ECO:0000256" key="2">
    <source>
        <dbReference type="SAM" id="SignalP"/>
    </source>
</evidence>
<feature type="coiled-coil region" evidence="1">
    <location>
        <begin position="32"/>
        <end position="59"/>
    </location>
</feature>
<evidence type="ECO:0000313" key="4">
    <source>
        <dbReference type="Proteomes" id="UP000010467"/>
    </source>
</evidence>
<feature type="chain" id="PRO_5003939050" description="Lipoprotein" evidence="2">
    <location>
        <begin position="25"/>
        <end position="138"/>
    </location>
</feature>
<proteinExistence type="predicted"/>
<sequence>MMSRARLCLCLWLLALPLGLGACAPGEGASANAELEQRVQQLEGEVQQLRKELGELRGSDQSAAQVTDLAGARTCALDLARVMEAFRTDNDRYPRASEVTFPGSCAELRVDWRVLQGQRYAFDVRDRSGTLLTREENE</sequence>
<dbReference type="PATRIC" id="fig|937777.3.peg.3111"/>
<feature type="signal peptide" evidence="2">
    <location>
        <begin position="1"/>
        <end position="24"/>
    </location>
</feature>
<dbReference type="AlphaFoldDB" id="L0A6A0"/>
<dbReference type="EMBL" id="CP003382">
    <property type="protein sequence ID" value="AFZ68545.1"/>
    <property type="molecule type" value="Genomic_DNA"/>
</dbReference>
<dbReference type="HOGENOM" id="CLU_153749_0_0_0"/>
<dbReference type="KEGG" id="dpd:Deipe_3099"/>
<dbReference type="STRING" id="937777.Deipe_3099"/>
<evidence type="ECO:0000313" key="3">
    <source>
        <dbReference type="EMBL" id="AFZ68545.1"/>
    </source>
</evidence>
<reference evidence="4" key="1">
    <citation type="submission" date="2012-03" db="EMBL/GenBank/DDBJ databases">
        <title>Complete sequence of chromosome of Deinococcus peraridilitoris DSM 19664.</title>
        <authorList>
            <person name="Lucas S."/>
            <person name="Copeland A."/>
            <person name="Lapidus A."/>
            <person name="Glavina del Rio T."/>
            <person name="Dalin E."/>
            <person name="Tice H."/>
            <person name="Bruce D."/>
            <person name="Goodwin L."/>
            <person name="Pitluck S."/>
            <person name="Peters L."/>
            <person name="Mikhailova N."/>
            <person name="Lu M."/>
            <person name="Kyrpides N."/>
            <person name="Mavromatis K."/>
            <person name="Ivanova N."/>
            <person name="Brettin T."/>
            <person name="Detter J.C."/>
            <person name="Han C."/>
            <person name="Larimer F."/>
            <person name="Land M."/>
            <person name="Hauser L."/>
            <person name="Markowitz V."/>
            <person name="Cheng J.-F."/>
            <person name="Hugenholtz P."/>
            <person name="Woyke T."/>
            <person name="Wu D."/>
            <person name="Pukall R."/>
            <person name="Steenblock K."/>
            <person name="Brambilla E."/>
            <person name="Klenk H.-P."/>
            <person name="Eisen J.A."/>
        </authorList>
    </citation>
    <scope>NUCLEOTIDE SEQUENCE [LARGE SCALE GENOMIC DNA]</scope>
    <source>
        <strain evidence="4">DSM 19664 / LMG 22246 / CIP 109416 / KR-200</strain>
    </source>
</reference>
<name>L0A6A0_DEIPD</name>
<organism evidence="3 4">
    <name type="scientific">Deinococcus peraridilitoris (strain DSM 19664 / LMG 22246 / CIP 109416 / KR-200)</name>
    <dbReference type="NCBI Taxonomy" id="937777"/>
    <lineage>
        <taxon>Bacteria</taxon>
        <taxon>Thermotogati</taxon>
        <taxon>Deinococcota</taxon>
        <taxon>Deinococci</taxon>
        <taxon>Deinococcales</taxon>
        <taxon>Deinococcaceae</taxon>
        <taxon>Deinococcus</taxon>
    </lineage>
</organism>
<gene>
    <name evidence="3" type="ordered locus">Deipe_3099</name>
</gene>
<keyword evidence="2" id="KW-0732">Signal</keyword>
<evidence type="ECO:0000256" key="1">
    <source>
        <dbReference type="SAM" id="Coils"/>
    </source>
</evidence>
<accession>L0A6A0</accession>
<evidence type="ECO:0008006" key="5">
    <source>
        <dbReference type="Google" id="ProtNLM"/>
    </source>
</evidence>
<keyword evidence="4" id="KW-1185">Reference proteome</keyword>
<protein>
    <recommendedName>
        <fullName evidence="5">Lipoprotein</fullName>
    </recommendedName>
</protein>